<accession>A0AAV7LM77</accession>
<evidence type="ECO:0000313" key="2">
    <source>
        <dbReference type="EMBL" id="KAJ1092691.1"/>
    </source>
</evidence>
<organism evidence="2 3">
    <name type="scientific">Pleurodeles waltl</name>
    <name type="common">Iberian ribbed newt</name>
    <dbReference type="NCBI Taxonomy" id="8319"/>
    <lineage>
        <taxon>Eukaryota</taxon>
        <taxon>Metazoa</taxon>
        <taxon>Chordata</taxon>
        <taxon>Craniata</taxon>
        <taxon>Vertebrata</taxon>
        <taxon>Euteleostomi</taxon>
        <taxon>Amphibia</taxon>
        <taxon>Batrachia</taxon>
        <taxon>Caudata</taxon>
        <taxon>Salamandroidea</taxon>
        <taxon>Salamandridae</taxon>
        <taxon>Pleurodelinae</taxon>
        <taxon>Pleurodeles</taxon>
    </lineage>
</organism>
<feature type="compositionally biased region" description="Basic and acidic residues" evidence="1">
    <location>
        <begin position="69"/>
        <end position="83"/>
    </location>
</feature>
<comment type="caution">
    <text evidence="2">The sequence shown here is derived from an EMBL/GenBank/DDBJ whole genome shotgun (WGS) entry which is preliminary data.</text>
</comment>
<dbReference type="Proteomes" id="UP001066276">
    <property type="component" value="Chromosome 11"/>
</dbReference>
<evidence type="ECO:0000256" key="1">
    <source>
        <dbReference type="SAM" id="MobiDB-lite"/>
    </source>
</evidence>
<reference evidence="2" key="1">
    <citation type="journal article" date="2022" name="bioRxiv">
        <title>Sequencing and chromosome-scale assembly of the giantPleurodeles waltlgenome.</title>
        <authorList>
            <person name="Brown T."/>
            <person name="Elewa A."/>
            <person name="Iarovenko S."/>
            <person name="Subramanian E."/>
            <person name="Araus A.J."/>
            <person name="Petzold A."/>
            <person name="Susuki M."/>
            <person name="Suzuki K.-i.T."/>
            <person name="Hayashi T."/>
            <person name="Toyoda A."/>
            <person name="Oliveira C."/>
            <person name="Osipova E."/>
            <person name="Leigh N.D."/>
            <person name="Simon A."/>
            <person name="Yun M.H."/>
        </authorList>
    </citation>
    <scope>NUCLEOTIDE SEQUENCE</scope>
    <source>
        <strain evidence="2">20211129_DDA</strain>
        <tissue evidence="2">Liver</tissue>
    </source>
</reference>
<name>A0AAV7LM77_PLEWA</name>
<dbReference type="EMBL" id="JANPWB010000015">
    <property type="protein sequence ID" value="KAJ1092691.1"/>
    <property type="molecule type" value="Genomic_DNA"/>
</dbReference>
<feature type="compositionally biased region" description="Basic and acidic residues" evidence="1">
    <location>
        <begin position="46"/>
        <end position="57"/>
    </location>
</feature>
<keyword evidence="3" id="KW-1185">Reference proteome</keyword>
<protein>
    <submittedName>
        <fullName evidence="2">Uncharacterized protein</fullName>
    </submittedName>
</protein>
<dbReference type="AlphaFoldDB" id="A0AAV7LM77"/>
<gene>
    <name evidence="2" type="ORF">NDU88_005801</name>
</gene>
<evidence type="ECO:0000313" key="3">
    <source>
        <dbReference type="Proteomes" id="UP001066276"/>
    </source>
</evidence>
<feature type="region of interest" description="Disordered" evidence="1">
    <location>
        <begin position="28"/>
        <end position="83"/>
    </location>
</feature>
<sequence length="83" mass="9013">MAHPVTESRLRHGTAVLRIIPKAATEVPLGDSGEVRLPQKFPSDSNDPKDRGEHGEAGDGQGYKGDSMAAEREGDQDVEREKM</sequence>
<proteinExistence type="predicted"/>